<sequence>MLKSLGPGGRIRMFVLMTAPPVDVTSVDVTLFGFTPMRGVPITG</sequence>
<dbReference type="AlphaFoldDB" id="A0A7X0BVX0"/>
<evidence type="ECO:0000313" key="2">
    <source>
        <dbReference type="Proteomes" id="UP000583800"/>
    </source>
</evidence>
<dbReference type="EMBL" id="JACHJB010000001">
    <property type="protein sequence ID" value="MBB6343872.1"/>
    <property type="molecule type" value="Genomic_DNA"/>
</dbReference>
<protein>
    <submittedName>
        <fullName evidence="1">Uncharacterized protein</fullName>
    </submittedName>
</protein>
<name>A0A7X0BVX0_9ACTN</name>
<comment type="caution">
    <text evidence="1">The sequence shown here is derived from an EMBL/GenBank/DDBJ whole genome shotgun (WGS) entry which is preliminary data.</text>
</comment>
<proteinExistence type="predicted"/>
<dbReference type="RefSeq" id="WP_281394140.1">
    <property type="nucleotide sequence ID" value="NZ_JACHJB010000001.1"/>
</dbReference>
<reference evidence="1 2" key="1">
    <citation type="submission" date="2020-08" db="EMBL/GenBank/DDBJ databases">
        <title>Sequencing the genomes of 1000 actinobacteria strains.</title>
        <authorList>
            <person name="Klenk H.-P."/>
        </authorList>
    </citation>
    <scope>NUCLEOTIDE SEQUENCE [LARGE SCALE GENOMIC DNA]</scope>
    <source>
        <strain evidence="1 2">DSM 45913</strain>
    </source>
</reference>
<organism evidence="1 2">
    <name type="scientific">Nonomuraea muscovyensis</name>
    <dbReference type="NCBI Taxonomy" id="1124761"/>
    <lineage>
        <taxon>Bacteria</taxon>
        <taxon>Bacillati</taxon>
        <taxon>Actinomycetota</taxon>
        <taxon>Actinomycetes</taxon>
        <taxon>Streptosporangiales</taxon>
        <taxon>Streptosporangiaceae</taxon>
        <taxon>Nonomuraea</taxon>
    </lineage>
</organism>
<dbReference type="Proteomes" id="UP000583800">
    <property type="component" value="Unassembled WGS sequence"/>
</dbReference>
<accession>A0A7X0BVX0</accession>
<gene>
    <name evidence="1" type="ORF">FHU36_000381</name>
</gene>
<evidence type="ECO:0000313" key="1">
    <source>
        <dbReference type="EMBL" id="MBB6343872.1"/>
    </source>
</evidence>
<keyword evidence="2" id="KW-1185">Reference proteome</keyword>